<name>A0ACB8EKV5_9SAUR</name>
<protein>
    <submittedName>
        <fullName evidence="1">Uncharacterized protein</fullName>
    </submittedName>
</protein>
<keyword evidence="2" id="KW-1185">Reference proteome</keyword>
<reference evidence="1" key="1">
    <citation type="submission" date="2021-08" db="EMBL/GenBank/DDBJ databases">
        <title>The first chromosome-level gecko genome reveals the dynamic sex chromosomes of Neotropical dwarf geckos (Sphaerodactylidae: Sphaerodactylus).</title>
        <authorList>
            <person name="Pinto B.J."/>
            <person name="Keating S.E."/>
            <person name="Gamble T."/>
        </authorList>
    </citation>
    <scope>NUCLEOTIDE SEQUENCE</scope>
    <source>
        <strain evidence="1">TG3544</strain>
    </source>
</reference>
<dbReference type="EMBL" id="CM037616">
    <property type="protein sequence ID" value="KAH7993324.1"/>
    <property type="molecule type" value="Genomic_DNA"/>
</dbReference>
<organism evidence="1 2">
    <name type="scientific">Sphaerodactylus townsendi</name>
    <dbReference type="NCBI Taxonomy" id="933632"/>
    <lineage>
        <taxon>Eukaryota</taxon>
        <taxon>Metazoa</taxon>
        <taxon>Chordata</taxon>
        <taxon>Craniata</taxon>
        <taxon>Vertebrata</taxon>
        <taxon>Euteleostomi</taxon>
        <taxon>Lepidosauria</taxon>
        <taxon>Squamata</taxon>
        <taxon>Bifurcata</taxon>
        <taxon>Gekkota</taxon>
        <taxon>Sphaerodactylidae</taxon>
        <taxon>Sphaerodactylus</taxon>
    </lineage>
</organism>
<evidence type="ECO:0000313" key="1">
    <source>
        <dbReference type="EMBL" id="KAH7993324.1"/>
    </source>
</evidence>
<comment type="caution">
    <text evidence="1">The sequence shown here is derived from an EMBL/GenBank/DDBJ whole genome shotgun (WGS) entry which is preliminary data.</text>
</comment>
<accession>A0ACB8EKV5</accession>
<proteinExistence type="predicted"/>
<sequence length="135" mass="15164">MHGKAPPPQFAEDTIPVPPPTCPVGSSIKRLCLEVQMVILRCNWGEGEGVGQSQPWPLHPGGFPLPLFHLPKIQKRIMIFLSRKETEDTTYSCLVRINRMEKTEGGKGQVGEWQRQEEKGEKAEAEMGQKAKMQL</sequence>
<dbReference type="Proteomes" id="UP000827872">
    <property type="component" value="Linkage Group LG03"/>
</dbReference>
<evidence type="ECO:0000313" key="2">
    <source>
        <dbReference type="Proteomes" id="UP000827872"/>
    </source>
</evidence>
<gene>
    <name evidence="1" type="ORF">K3G42_030649</name>
</gene>